<dbReference type="Proteomes" id="UP000510821">
    <property type="component" value="Chromosome"/>
</dbReference>
<dbReference type="EC" id="3.4.16.4" evidence="1"/>
<keyword evidence="1" id="KW-0645">Protease</keyword>
<proteinExistence type="predicted"/>
<evidence type="ECO:0000313" key="2">
    <source>
        <dbReference type="Proteomes" id="UP000510821"/>
    </source>
</evidence>
<protein>
    <submittedName>
        <fullName evidence="1">D-alanyl-D-alanine carboxypeptidase</fullName>
        <ecNumber evidence="1">3.4.16.4</ecNumber>
    </submittedName>
</protein>
<dbReference type="EMBL" id="CP058998">
    <property type="protein sequence ID" value="QLJ52823.1"/>
    <property type="molecule type" value="Genomic_DNA"/>
</dbReference>
<dbReference type="KEGG" id="flt:Sv326_0648"/>
<gene>
    <name evidence="1" type="ORF">Sv326_0648</name>
</gene>
<organism evidence="1 2">
    <name type="scientific">Fermentimicrarchaeum limneticum</name>
    <dbReference type="NCBI Taxonomy" id="2795018"/>
    <lineage>
        <taxon>Archaea</taxon>
        <taxon>Candidatus Micrarchaeota</taxon>
        <taxon>Candidatus Fermentimicrarchaeales</taxon>
        <taxon>Candidatus Fermentimicrarchaeaceae</taxon>
        <taxon>Candidatus Fermentimicrarchaeum</taxon>
    </lineage>
</organism>
<keyword evidence="1" id="KW-0378">Hydrolase</keyword>
<keyword evidence="1" id="KW-0121">Carboxypeptidase</keyword>
<sequence length="233" mass="26166">MSETCSDEIPRESIVCDSSSLVSMSDSCLLWIISELSEKFKGSFIISKAVEYESINHPLDMKSHTLGAIRLKKLLLQGRLRVVETQNSRRLTSDLLSLGNNVFSIGGRHLKLIHEGETETLALAIDLGLKNILIDERTTRMLIEAPLELKSHMESEFRSNVEVNENALRKLLDMTNGLNFFRSTELAIVGYEKGLLKDYGEMERRAVEAVLYGLKFAGCGVSFSEIEEFCKSL</sequence>
<name>A0A7D6BQG8_FERL1</name>
<accession>A0A7D6BQG8</accession>
<dbReference type="GO" id="GO:0009002">
    <property type="term" value="F:serine-type D-Ala-D-Ala carboxypeptidase activity"/>
    <property type="evidence" value="ECO:0007669"/>
    <property type="project" value="UniProtKB-EC"/>
</dbReference>
<dbReference type="AlphaFoldDB" id="A0A7D6BQG8"/>
<evidence type="ECO:0000313" key="1">
    <source>
        <dbReference type="EMBL" id="QLJ52823.1"/>
    </source>
</evidence>
<reference evidence="2" key="1">
    <citation type="submission" date="2020-07" db="EMBL/GenBank/DDBJ databases">
        <title>Metabolic diversity and evolutionary history of the archaeal phylum ###Micrarchaeota### uncovered from a freshwater lake metagenome.</title>
        <authorList>
            <person name="Kadnikov V.V."/>
            <person name="Savvichev A.S."/>
            <person name="Mardanov A.V."/>
            <person name="Beletsky A.V."/>
            <person name="Chupakov A.V."/>
            <person name="Kokryatskaya N.M."/>
            <person name="Pimenov N.V."/>
            <person name="Ravin N.V."/>
        </authorList>
    </citation>
    <scope>NUCLEOTIDE SEQUENCE [LARGE SCALE GENOMIC DNA]</scope>
</reference>